<feature type="region of interest" description="Disordered" evidence="1">
    <location>
        <begin position="915"/>
        <end position="967"/>
    </location>
</feature>
<dbReference type="Gene3D" id="2.70.98.10">
    <property type="match status" value="1"/>
</dbReference>
<dbReference type="Gene3D" id="3.30.2080.10">
    <property type="entry name" value="GH92 mannosidase domain"/>
    <property type="match status" value="1"/>
</dbReference>
<evidence type="ECO:0000313" key="5">
    <source>
        <dbReference type="Proteomes" id="UP001596011"/>
    </source>
</evidence>
<dbReference type="InterPro" id="IPR005887">
    <property type="entry name" value="GH92_a_mannosidase_put"/>
</dbReference>
<dbReference type="NCBIfam" id="TIGR01180">
    <property type="entry name" value="aman2_put"/>
    <property type="match status" value="1"/>
</dbReference>
<feature type="domain" description="Glycosyl hydrolase family 92" evidence="2">
    <location>
        <begin position="417"/>
        <end position="915"/>
    </location>
</feature>
<gene>
    <name evidence="4" type="ORF">ACFO6V_15340</name>
</gene>
<reference evidence="5" key="1">
    <citation type="journal article" date="2019" name="Int. J. Syst. Evol. Microbiol.">
        <title>The Global Catalogue of Microorganisms (GCM) 10K type strain sequencing project: providing services to taxonomists for standard genome sequencing and annotation.</title>
        <authorList>
            <consortium name="The Broad Institute Genomics Platform"/>
            <consortium name="The Broad Institute Genome Sequencing Center for Infectious Disease"/>
            <person name="Wu L."/>
            <person name="Ma J."/>
        </authorList>
    </citation>
    <scope>NUCLEOTIDE SEQUENCE [LARGE SCALE GENOMIC DNA]</scope>
    <source>
        <strain evidence="5">CCUG 42722</strain>
    </source>
</reference>
<organism evidence="4 5">
    <name type="scientific">Promicromonospora alba</name>
    <dbReference type="NCBI Taxonomy" id="1616110"/>
    <lineage>
        <taxon>Bacteria</taxon>
        <taxon>Bacillati</taxon>
        <taxon>Actinomycetota</taxon>
        <taxon>Actinomycetes</taxon>
        <taxon>Micrococcales</taxon>
        <taxon>Promicromonosporaceae</taxon>
        <taxon>Promicromonospora</taxon>
    </lineage>
</organism>
<feature type="region of interest" description="Disordered" evidence="1">
    <location>
        <begin position="1001"/>
        <end position="1025"/>
    </location>
</feature>
<dbReference type="InterPro" id="IPR050883">
    <property type="entry name" value="PNGase"/>
</dbReference>
<feature type="domain" description="Glycosyl hydrolase family 92 N-terminal" evidence="3">
    <location>
        <begin position="169"/>
        <end position="410"/>
    </location>
</feature>
<dbReference type="Gene3D" id="1.20.1050.60">
    <property type="entry name" value="alpha-1,2-mannosidase"/>
    <property type="match status" value="1"/>
</dbReference>
<evidence type="ECO:0000313" key="4">
    <source>
        <dbReference type="EMBL" id="MFC4629620.1"/>
    </source>
</evidence>
<name>A0ABV9HJY2_9MICO</name>
<dbReference type="Proteomes" id="UP001596011">
    <property type="component" value="Unassembled WGS sequence"/>
</dbReference>
<evidence type="ECO:0000256" key="1">
    <source>
        <dbReference type="SAM" id="MobiDB-lite"/>
    </source>
</evidence>
<proteinExistence type="predicted"/>
<comment type="caution">
    <text evidence="4">The sequence shown here is derived from an EMBL/GenBank/DDBJ whole genome shotgun (WGS) entry which is preliminary data.</text>
</comment>
<protein>
    <submittedName>
        <fullName evidence="4">GH92 family glycosyl hydrolase</fullName>
    </submittedName>
</protein>
<dbReference type="GO" id="GO:0016787">
    <property type="term" value="F:hydrolase activity"/>
    <property type="evidence" value="ECO:0007669"/>
    <property type="project" value="UniProtKB-KW"/>
</dbReference>
<dbReference type="InterPro" id="IPR041371">
    <property type="entry name" value="GH92_N"/>
</dbReference>
<sequence>MTGPAHVPAGRPGVGLTSEHARRIAHGGAGRTVVLDGLDVPVVAGTELRCTLLPVLDQELTYRSTYVAVDLLLDDGTWLLETEAGGELRDQHRMLATAVGQGEARILVPDHWNVVRVDLDRVAELLPGRRVRAAAVVTAPPDRGDTEVWLDAVTVGPRPEHVVAGRTDLVDTRRGTHSSGAYSRGNNVPAAAVPNGFTMWVPLTDASTERWLYSWAAHNGPDNRPRLQGIGISHEPSPWMGDRDQLAFHLVPAQPGEEGTPDAGLDARALGFSHDAETARPHRYGVDLDGGCRVDVAASDHGGVLRFTFPPGATTGHLIVDAVSDAGADGPPVAVTVHDDGTLTGWSDHGSALSVGRSRMYVVGQVSRPVLRTGRARGREHATYATVALDPAAGPGDQADRTVEVRVATSYISEDLAWRALDREVSGSFDDVAERARTQWEDRLGVLDVEGATEEQQVTLYSNLYRLNLYPSSYTEFGTDGELVHASPVLDGAPVLPGEMFVNHGFWDTYRTCWPAYALLYPDVAARLADGFVQQYREGGWVARWSSPGYADLMTGTSSDVAFADLYLRDVPLPDPLATYDAGLRNATALPTRSGVGRKGQDFALTHGWVPRDVDESVSWGLEGYINDAGLARMAQALADAPGTPDDRRRALRDEAAYLRQSSLGYVHLFDAGTGFFRGRDRDGSFGSGPFDPDEWGGDYTESDAWNFLFHPVHDGAGLAALHGGRAGLERLLERFFATPERADKPGTYGSVIHEMVEARDVRMGQFGQSNQVSHHIAYAWLFAGRPDRAQATVREVLARLWTGNEIGQGYHGDEDNGEMSAWYVLSALGLYPLEIGSSRWAVGSPLFERAVVHRPDGDLVVEAPGAADSWYVAGLDVVTGSASDGGGGAACAVTSPTVEHGDLTGGATLRFAMSGTPTSWGAPESDGPGRDPAGVDAGSGSEPVRPWRRADGGWHGAGGALPRLTDGDLTTSAEVADVLEWRPSGSVPEGAVLRAYTLTSSAGPAGPAGPAARSAAARSDRQPPSAWRLVADDGRVLDERSGEQWPWPGQLRPFVLAEPVPLTGLQLETGEGGVLAQVELLVD</sequence>
<keyword evidence="5" id="KW-1185">Reference proteome</keyword>
<dbReference type="InterPro" id="IPR008928">
    <property type="entry name" value="6-hairpin_glycosidase_sf"/>
</dbReference>
<dbReference type="SUPFAM" id="SSF48208">
    <property type="entry name" value="Six-hairpin glycosidases"/>
    <property type="match status" value="1"/>
</dbReference>
<evidence type="ECO:0000259" key="2">
    <source>
        <dbReference type="Pfam" id="PF07971"/>
    </source>
</evidence>
<dbReference type="InterPro" id="IPR014718">
    <property type="entry name" value="GH-type_carb-bd"/>
</dbReference>
<dbReference type="EMBL" id="JBHSFI010000005">
    <property type="protein sequence ID" value="MFC4629620.1"/>
    <property type="molecule type" value="Genomic_DNA"/>
</dbReference>
<dbReference type="PANTHER" id="PTHR12143:SF43">
    <property type="entry name" value="PUTATIVE-RELATED"/>
    <property type="match status" value="1"/>
</dbReference>
<evidence type="ECO:0000259" key="3">
    <source>
        <dbReference type="Pfam" id="PF17678"/>
    </source>
</evidence>
<dbReference type="RefSeq" id="WP_377136674.1">
    <property type="nucleotide sequence ID" value="NZ_JBHSFI010000005.1"/>
</dbReference>
<dbReference type="Pfam" id="PF17678">
    <property type="entry name" value="Glyco_hydro_92N"/>
    <property type="match status" value="1"/>
</dbReference>
<keyword evidence="4" id="KW-0378">Hydrolase</keyword>
<dbReference type="Gene3D" id="1.20.1610.10">
    <property type="entry name" value="alpha-1,2-mannosidases domains"/>
    <property type="match status" value="1"/>
</dbReference>
<accession>A0ABV9HJY2</accession>
<dbReference type="Pfam" id="PF07971">
    <property type="entry name" value="Glyco_hydro_92"/>
    <property type="match status" value="1"/>
</dbReference>
<dbReference type="PANTHER" id="PTHR12143">
    <property type="entry name" value="PEPTIDE N-GLYCANASE PNGASE -RELATED"/>
    <property type="match status" value="1"/>
</dbReference>
<dbReference type="InterPro" id="IPR012939">
    <property type="entry name" value="Glyco_hydro_92"/>
</dbReference>